<reference evidence="1 2" key="1">
    <citation type="submission" date="2024-02" db="EMBL/GenBank/DDBJ databases">
        <title>de novo genome assembly of Solanum bulbocastanum strain 11H21.</title>
        <authorList>
            <person name="Hosaka A.J."/>
        </authorList>
    </citation>
    <scope>NUCLEOTIDE SEQUENCE [LARGE SCALE GENOMIC DNA]</scope>
    <source>
        <tissue evidence="1">Young leaves</tissue>
    </source>
</reference>
<organism evidence="1 2">
    <name type="scientific">Solanum bulbocastanum</name>
    <name type="common">Wild potato</name>
    <dbReference type="NCBI Taxonomy" id="147425"/>
    <lineage>
        <taxon>Eukaryota</taxon>
        <taxon>Viridiplantae</taxon>
        <taxon>Streptophyta</taxon>
        <taxon>Embryophyta</taxon>
        <taxon>Tracheophyta</taxon>
        <taxon>Spermatophyta</taxon>
        <taxon>Magnoliopsida</taxon>
        <taxon>eudicotyledons</taxon>
        <taxon>Gunneridae</taxon>
        <taxon>Pentapetalae</taxon>
        <taxon>asterids</taxon>
        <taxon>lamiids</taxon>
        <taxon>Solanales</taxon>
        <taxon>Solanaceae</taxon>
        <taxon>Solanoideae</taxon>
        <taxon>Solaneae</taxon>
        <taxon>Solanum</taxon>
    </lineage>
</organism>
<accession>A0AAN8T793</accession>
<dbReference type="AlphaFoldDB" id="A0AAN8T793"/>
<keyword evidence="2" id="KW-1185">Reference proteome</keyword>
<evidence type="ECO:0000313" key="2">
    <source>
        <dbReference type="Proteomes" id="UP001371456"/>
    </source>
</evidence>
<dbReference type="Proteomes" id="UP001371456">
    <property type="component" value="Unassembled WGS sequence"/>
</dbReference>
<proteinExistence type="predicted"/>
<name>A0AAN8T793_SOLBU</name>
<dbReference type="EMBL" id="JBANQN010000009">
    <property type="protein sequence ID" value="KAK6779837.1"/>
    <property type="molecule type" value="Genomic_DNA"/>
</dbReference>
<comment type="caution">
    <text evidence="1">The sequence shown here is derived from an EMBL/GenBank/DDBJ whole genome shotgun (WGS) entry which is preliminary data.</text>
</comment>
<gene>
    <name evidence="1" type="ORF">RDI58_022021</name>
</gene>
<evidence type="ECO:0000313" key="1">
    <source>
        <dbReference type="EMBL" id="KAK6779837.1"/>
    </source>
</evidence>
<protein>
    <submittedName>
        <fullName evidence="1">Uncharacterized protein</fullName>
    </submittedName>
</protein>
<sequence>MILIYLLFRLPLPARRYEDLPLQAIRQARPLSAGTPSPTGTSS</sequence>